<evidence type="ECO:0000313" key="3">
    <source>
        <dbReference type="RefSeq" id="XP_052125896.1"/>
    </source>
</evidence>
<accession>A0A9C6WXS7</accession>
<sequence>MAVSKQNAVFQLSDPPESSAAMEGFPDELLLLVMRFVPAKDLLACRLVCKKFTRLVADPVVWRHRSVDLSRGGALPCAVLRLAPCLNVMSMTVPLGMRCPHAFYTECAAAKLVLRSLGSGDAIGQTVVSVIRNQERLGRLRSLSVELPREMRSADAAVKVLTTLATTSGLEELSISGSAGSMPTEDKLRHLRAGPTPTLRRFHLDWRASMWHHHPTGDGGDRLDRQVEDVCRFVLAQHATTLEEISFNPSSPLSTTLQASLLANLPSLHELSCPVLPGLPVLAACRSLRKLTLMVTRKSVGPETAELLRRAEQLRDVTLVYYTSELLPWTPSTAGVDLVWHLAASGRSDVESLRIANIPSHLPQLRPLLRALPLLTRLRHLCVEAAPDELLRAITPVTTPALQSLAVNQSRWGCIHAWLHRREVKTLLGENPSLHVKMCIGRSTCIGRPCDVCAYECHPELWDTDAGFFTHDPRGVCPCPEIHDRYGPWYYIPDIASLEMLTESTPRGWADVESLEPVQIIESSEDSFSDPDLDVDWF</sequence>
<dbReference type="InterPro" id="IPR032675">
    <property type="entry name" value="LRR_dom_sf"/>
</dbReference>
<dbReference type="Gene3D" id="1.20.1280.50">
    <property type="match status" value="1"/>
</dbReference>
<name>A0A9C6WXS7_FRAOC</name>
<dbReference type="Proteomes" id="UP000504606">
    <property type="component" value="Unplaced"/>
</dbReference>
<dbReference type="InterPro" id="IPR036047">
    <property type="entry name" value="F-box-like_dom_sf"/>
</dbReference>
<dbReference type="KEGG" id="foc:127749908"/>
<gene>
    <name evidence="3" type="primary">LOC127749908</name>
</gene>
<protein>
    <submittedName>
        <fullName evidence="3">Uncharacterized protein LOC127749908</fullName>
    </submittedName>
</protein>
<dbReference type="Pfam" id="PF12937">
    <property type="entry name" value="F-box-like"/>
    <property type="match status" value="1"/>
</dbReference>
<dbReference type="PROSITE" id="PS50181">
    <property type="entry name" value="FBOX"/>
    <property type="match status" value="1"/>
</dbReference>
<keyword evidence="2" id="KW-1185">Reference proteome</keyword>
<dbReference type="RefSeq" id="XP_052125896.1">
    <property type="nucleotide sequence ID" value="XM_052269936.1"/>
</dbReference>
<evidence type="ECO:0000259" key="1">
    <source>
        <dbReference type="PROSITE" id="PS50181"/>
    </source>
</evidence>
<feature type="domain" description="F-box" evidence="1">
    <location>
        <begin position="19"/>
        <end position="65"/>
    </location>
</feature>
<reference evidence="3" key="1">
    <citation type="submission" date="2025-08" db="UniProtKB">
        <authorList>
            <consortium name="RefSeq"/>
        </authorList>
    </citation>
    <scope>IDENTIFICATION</scope>
    <source>
        <tissue evidence="3">Whole organism</tissue>
    </source>
</reference>
<dbReference type="AlphaFoldDB" id="A0A9C6WXS7"/>
<dbReference type="SMART" id="SM00256">
    <property type="entry name" value="FBOX"/>
    <property type="match status" value="1"/>
</dbReference>
<dbReference type="OrthoDB" id="10257471at2759"/>
<evidence type="ECO:0000313" key="2">
    <source>
        <dbReference type="Proteomes" id="UP000504606"/>
    </source>
</evidence>
<dbReference type="GeneID" id="127749908"/>
<dbReference type="SUPFAM" id="SSF81383">
    <property type="entry name" value="F-box domain"/>
    <property type="match status" value="1"/>
</dbReference>
<dbReference type="InterPro" id="IPR001810">
    <property type="entry name" value="F-box_dom"/>
</dbReference>
<dbReference type="Gene3D" id="3.80.10.10">
    <property type="entry name" value="Ribonuclease Inhibitor"/>
    <property type="match status" value="1"/>
</dbReference>
<organism evidence="2 3">
    <name type="scientific">Frankliniella occidentalis</name>
    <name type="common">Western flower thrips</name>
    <name type="synonym">Euthrips occidentalis</name>
    <dbReference type="NCBI Taxonomy" id="133901"/>
    <lineage>
        <taxon>Eukaryota</taxon>
        <taxon>Metazoa</taxon>
        <taxon>Ecdysozoa</taxon>
        <taxon>Arthropoda</taxon>
        <taxon>Hexapoda</taxon>
        <taxon>Insecta</taxon>
        <taxon>Pterygota</taxon>
        <taxon>Neoptera</taxon>
        <taxon>Paraneoptera</taxon>
        <taxon>Thysanoptera</taxon>
        <taxon>Terebrantia</taxon>
        <taxon>Thripoidea</taxon>
        <taxon>Thripidae</taxon>
        <taxon>Frankliniella</taxon>
    </lineage>
</organism>
<proteinExistence type="predicted"/>